<dbReference type="Proteomes" id="UP000005446">
    <property type="component" value="Unassembled WGS sequence"/>
</dbReference>
<keyword evidence="1" id="KW-0812">Transmembrane</keyword>
<dbReference type="InParanoid" id="H0EUH7"/>
<dbReference type="OrthoDB" id="10029326at2759"/>
<accession>H0EUH7</accession>
<gene>
    <name evidence="2" type="ORF">M7I_6403</name>
</gene>
<keyword evidence="1" id="KW-0472">Membrane</keyword>
<evidence type="ECO:0000256" key="1">
    <source>
        <dbReference type="SAM" id="Phobius"/>
    </source>
</evidence>
<name>H0EUH7_GLAL7</name>
<feature type="transmembrane region" description="Helical" evidence="1">
    <location>
        <begin position="131"/>
        <end position="164"/>
    </location>
</feature>
<proteinExistence type="predicted"/>
<keyword evidence="1" id="KW-1133">Transmembrane helix</keyword>
<dbReference type="AlphaFoldDB" id="H0EUH7"/>
<feature type="transmembrane region" description="Helical" evidence="1">
    <location>
        <begin position="176"/>
        <end position="202"/>
    </location>
</feature>
<dbReference type="EMBL" id="AGUE01000171">
    <property type="protein sequence ID" value="EHK97820.1"/>
    <property type="molecule type" value="Genomic_DNA"/>
</dbReference>
<evidence type="ECO:0000313" key="2">
    <source>
        <dbReference type="EMBL" id="EHK97820.1"/>
    </source>
</evidence>
<evidence type="ECO:0000313" key="3">
    <source>
        <dbReference type="Proteomes" id="UP000005446"/>
    </source>
</evidence>
<comment type="caution">
    <text evidence="2">The sequence shown here is derived from an EMBL/GenBank/DDBJ whole genome shotgun (WGS) entry which is preliminary data.</text>
</comment>
<sequence>MGVLVAQIGPSLINSVKTGQVTLGNGEIVPLVRKFFGIGGLDKILSILISYRYKLSVKAIIPTIVLSFLAPSVAMLNAPGLANRQWINGLFWQLFPLSGAICQRLLSLLIKDTTETDRLSNPEADMKHLRRVYWAAGIFAMATNLYDQLMTFGPALVWAMMHFYDLKKSQKTKTGWATFVGALAGTTIVGGPGAAMIGFWAWREEALAATASRKKVVKKN</sequence>
<feature type="transmembrane region" description="Helical" evidence="1">
    <location>
        <begin position="59"/>
        <end position="78"/>
    </location>
</feature>
<reference evidence="2 3" key="1">
    <citation type="journal article" date="2012" name="Eukaryot. Cell">
        <title>Genome sequence of the fungus Glarea lozoyensis: the first genome sequence of a species from the Helotiaceae family.</title>
        <authorList>
            <person name="Youssar L."/>
            <person name="Gruening B.A."/>
            <person name="Erxleben A."/>
            <person name="Guenther S."/>
            <person name="Huettel W."/>
        </authorList>
    </citation>
    <scope>NUCLEOTIDE SEQUENCE [LARGE SCALE GENOMIC DNA]</scope>
    <source>
        <strain evidence="3">ATCC 74030 / MF5533</strain>
    </source>
</reference>
<dbReference type="HOGENOM" id="CLU_1256132_0_0_1"/>
<organism evidence="2 3">
    <name type="scientific">Glarea lozoyensis (strain ATCC 74030 / MF5533)</name>
    <dbReference type="NCBI Taxonomy" id="1104152"/>
    <lineage>
        <taxon>Eukaryota</taxon>
        <taxon>Fungi</taxon>
        <taxon>Dikarya</taxon>
        <taxon>Ascomycota</taxon>
        <taxon>Pezizomycotina</taxon>
        <taxon>Leotiomycetes</taxon>
        <taxon>Helotiales</taxon>
        <taxon>Helotiaceae</taxon>
        <taxon>Glarea</taxon>
    </lineage>
</organism>
<protein>
    <submittedName>
        <fullName evidence="2">Uncharacterized protein</fullName>
    </submittedName>
</protein>
<keyword evidence="3" id="KW-1185">Reference proteome</keyword>